<feature type="region of interest" description="Disordered" evidence="1">
    <location>
        <begin position="294"/>
        <end position="321"/>
    </location>
</feature>
<protein>
    <submittedName>
        <fullName evidence="2">Unannotated protein</fullName>
    </submittedName>
</protein>
<feature type="compositionally biased region" description="Basic and acidic residues" evidence="1">
    <location>
        <begin position="295"/>
        <end position="315"/>
    </location>
</feature>
<dbReference type="EMBL" id="CAFBMQ010000357">
    <property type="protein sequence ID" value="CAB4930150.1"/>
    <property type="molecule type" value="Genomic_DNA"/>
</dbReference>
<sequence>MQRVGEGVEPGTEFVDLGAGPRQTLAAEPALLGQLVAGTRGDGHGVGQPRGDEPCRLLHCRSHSRGVLAGLPGALRAQPGLAFSGGGPAQRLGAAAHGVRAFLGGAHGEPGLDLDGPCHVRGCGRLVPVDGFGFHRGRLLRVVQPGLQLGQLFERPIAAGLQLAALTDQSLPFLVGDAGFLAEPAQLLVDRRDRRIGLVECGQRLLGSVLAGLLLCLRTGQRGGEFTHLPLGPFEVGLGLVDLGRDLERARLPVGSAADPARADDVAVGGHGVQPGPFGDELLGGGQVLDDDDVAEQRGERSAQSRRRVDEVERPRRTRGQVAAALGAGVLGPVAEDERRPTAVAVLERGHGRTGGAEVVGRHRVGGRAEDRGDGHLVAGPHPDQFGHRAEQACAVVVLAEPGGSVAPVETDGECVDPRAQ</sequence>
<reference evidence="2" key="1">
    <citation type="submission" date="2020-05" db="EMBL/GenBank/DDBJ databases">
        <authorList>
            <person name="Chiriac C."/>
            <person name="Salcher M."/>
            <person name="Ghai R."/>
            <person name="Kavagutti S V."/>
        </authorList>
    </citation>
    <scope>NUCLEOTIDE SEQUENCE</scope>
</reference>
<name>A0A6J7IGV9_9ZZZZ</name>
<accession>A0A6J7IGV9</accession>
<proteinExistence type="predicted"/>
<evidence type="ECO:0000256" key="1">
    <source>
        <dbReference type="SAM" id="MobiDB-lite"/>
    </source>
</evidence>
<evidence type="ECO:0000313" key="2">
    <source>
        <dbReference type="EMBL" id="CAB4930150.1"/>
    </source>
</evidence>
<gene>
    <name evidence="2" type="ORF">UFOPK3609_01890</name>
</gene>
<organism evidence="2">
    <name type="scientific">freshwater metagenome</name>
    <dbReference type="NCBI Taxonomy" id="449393"/>
    <lineage>
        <taxon>unclassified sequences</taxon>
        <taxon>metagenomes</taxon>
        <taxon>ecological metagenomes</taxon>
    </lineage>
</organism>
<dbReference type="AlphaFoldDB" id="A0A6J7IGV9"/>